<protein>
    <recommendedName>
        <fullName evidence="7">GPI anchored protein</fullName>
    </recommendedName>
</protein>
<dbReference type="Pfam" id="PF23865">
    <property type="entry name" value="DUF7223"/>
    <property type="match status" value="1"/>
</dbReference>
<evidence type="ECO:0000256" key="2">
    <source>
        <dbReference type="SAM" id="SignalP"/>
    </source>
</evidence>
<organism evidence="5 6">
    <name type="scientific">Karstenula rhodostoma CBS 690.94</name>
    <dbReference type="NCBI Taxonomy" id="1392251"/>
    <lineage>
        <taxon>Eukaryota</taxon>
        <taxon>Fungi</taxon>
        <taxon>Dikarya</taxon>
        <taxon>Ascomycota</taxon>
        <taxon>Pezizomycotina</taxon>
        <taxon>Dothideomycetes</taxon>
        <taxon>Pleosporomycetidae</taxon>
        <taxon>Pleosporales</taxon>
        <taxon>Massarineae</taxon>
        <taxon>Didymosphaeriaceae</taxon>
        <taxon>Karstenula</taxon>
    </lineage>
</organism>
<gene>
    <name evidence="5" type="ORF">P171DRAFT_486938</name>
</gene>
<accession>A0A9P4PDD8</accession>
<dbReference type="Proteomes" id="UP000799764">
    <property type="component" value="Unassembled WGS sequence"/>
</dbReference>
<evidence type="ECO:0000259" key="3">
    <source>
        <dbReference type="Pfam" id="PF22974"/>
    </source>
</evidence>
<dbReference type="EMBL" id="MU001503">
    <property type="protein sequence ID" value="KAF2442974.1"/>
    <property type="molecule type" value="Genomic_DNA"/>
</dbReference>
<dbReference type="InterPro" id="IPR055647">
    <property type="entry name" value="DUF7223"/>
</dbReference>
<dbReference type="AlphaFoldDB" id="A0A9P4PDD8"/>
<dbReference type="Pfam" id="PF22974">
    <property type="entry name" value="DUF7029"/>
    <property type="match status" value="1"/>
</dbReference>
<evidence type="ECO:0008006" key="7">
    <source>
        <dbReference type="Google" id="ProtNLM"/>
    </source>
</evidence>
<feature type="region of interest" description="Disordered" evidence="1">
    <location>
        <begin position="226"/>
        <end position="249"/>
    </location>
</feature>
<reference evidence="5" key="1">
    <citation type="journal article" date="2020" name="Stud. Mycol.">
        <title>101 Dothideomycetes genomes: a test case for predicting lifestyles and emergence of pathogens.</title>
        <authorList>
            <person name="Haridas S."/>
            <person name="Albert R."/>
            <person name="Binder M."/>
            <person name="Bloem J."/>
            <person name="Labutti K."/>
            <person name="Salamov A."/>
            <person name="Andreopoulos B."/>
            <person name="Baker S."/>
            <person name="Barry K."/>
            <person name="Bills G."/>
            <person name="Bluhm B."/>
            <person name="Cannon C."/>
            <person name="Castanera R."/>
            <person name="Culley D."/>
            <person name="Daum C."/>
            <person name="Ezra D."/>
            <person name="Gonzalez J."/>
            <person name="Henrissat B."/>
            <person name="Kuo A."/>
            <person name="Liang C."/>
            <person name="Lipzen A."/>
            <person name="Lutzoni F."/>
            <person name="Magnuson J."/>
            <person name="Mondo S."/>
            <person name="Nolan M."/>
            <person name="Ohm R."/>
            <person name="Pangilinan J."/>
            <person name="Park H.-J."/>
            <person name="Ramirez L."/>
            <person name="Alfaro M."/>
            <person name="Sun H."/>
            <person name="Tritt A."/>
            <person name="Yoshinaga Y."/>
            <person name="Zwiers L.-H."/>
            <person name="Turgeon B."/>
            <person name="Goodwin S."/>
            <person name="Spatafora J."/>
            <person name="Crous P."/>
            <person name="Grigoriev I."/>
        </authorList>
    </citation>
    <scope>NUCLEOTIDE SEQUENCE</scope>
    <source>
        <strain evidence="5">CBS 690.94</strain>
    </source>
</reference>
<evidence type="ECO:0000313" key="5">
    <source>
        <dbReference type="EMBL" id="KAF2442974.1"/>
    </source>
</evidence>
<evidence type="ECO:0000259" key="4">
    <source>
        <dbReference type="Pfam" id="PF23865"/>
    </source>
</evidence>
<dbReference type="OrthoDB" id="5382170at2759"/>
<feature type="chain" id="PRO_5040168747" description="GPI anchored protein" evidence="2">
    <location>
        <begin position="21"/>
        <end position="591"/>
    </location>
</feature>
<keyword evidence="6" id="KW-1185">Reference proteome</keyword>
<proteinExistence type="predicted"/>
<sequence>MLFNIISSVTFFCLAFSAAALPSGSDVSPLAKALAKRNGKLPGRELRASNKVAMLATRSDVFVTRRSVYLDYAEDENVEGAHIVAATVHAESKSPIMLLEEVEHLVESIDCRPDSISVRLLPHVAEGTGSEAWLDLASGLIITSHYGCNAWGERKLFRYVLSEALIFFNLPYRVENVTVNENGSLIVLDTKHADWATSFSSLDVQIQRTKELHIYRRHQLPKVRRQEEAASTTVDLPTPSIPAPTATQTANTTSLDVNFPFIDVELPLPGNAGANVHVKCKNCSTFGELDFSFASFSLRDLDENNNDEGWQLGGFFEGGEVNIVAKGLGARVELEVGLSSDGGFDVSLFQVPLLYALSISGIGSVGLTYAPALHFSHALNGTLNFTTGFEIAVPDNSNIFVDLTEPNNSSTSGFDATTVTPVPFQASVDVEDVKLSVALRHQIQIWFNFNNDISAEIGVYLDLPKFGAGFSKKSGVDENCGALATSASENKDVAQRVLKEVLSIEPNVDWGVGVAGDLSWFAASNDFEHEFANGTLSDVDSQCLVFDGSTGAYVDAKEVVSEAKKSNAGQVRVSDAAYLMLALVVAVSALL</sequence>
<feature type="domain" description="DUF7029" evidence="3">
    <location>
        <begin position="90"/>
        <end position="158"/>
    </location>
</feature>
<keyword evidence="2" id="KW-0732">Signal</keyword>
<feature type="signal peptide" evidence="2">
    <location>
        <begin position="1"/>
        <end position="20"/>
    </location>
</feature>
<comment type="caution">
    <text evidence="5">The sequence shown here is derived from an EMBL/GenBank/DDBJ whole genome shotgun (WGS) entry which is preliminary data.</text>
</comment>
<name>A0A9P4PDD8_9PLEO</name>
<dbReference type="InterPro" id="IPR054293">
    <property type="entry name" value="DUF7029"/>
</dbReference>
<evidence type="ECO:0000256" key="1">
    <source>
        <dbReference type="SAM" id="MobiDB-lite"/>
    </source>
</evidence>
<feature type="domain" description="DUF7223" evidence="4">
    <location>
        <begin position="273"/>
        <end position="482"/>
    </location>
</feature>
<evidence type="ECO:0000313" key="6">
    <source>
        <dbReference type="Proteomes" id="UP000799764"/>
    </source>
</evidence>